<dbReference type="Pfam" id="PF02954">
    <property type="entry name" value="HTH_8"/>
    <property type="match status" value="1"/>
</dbReference>
<proteinExistence type="predicted"/>
<reference evidence="2" key="1">
    <citation type="submission" date="2021-06" db="EMBL/GenBank/DDBJ databases">
        <title>Elioraea tepida, sp. nov., a moderately thermophilic aerobic anoxygenic phototrophic bacterium isolated from an alkaline siliceous hot spring mat community in Yellowstone National Park, WY, USA.</title>
        <authorList>
            <person name="Saini M.K."/>
            <person name="Yoshida S."/>
            <person name="Sebastian A."/>
            <person name="Hirose S."/>
            <person name="Hara E."/>
            <person name="Tamaki H."/>
            <person name="Soulier N.T."/>
            <person name="Albert I."/>
            <person name="Hanada S."/>
            <person name="Bryant D.A."/>
            <person name="Tank M."/>
        </authorList>
    </citation>
    <scope>NUCLEOTIDE SEQUENCE</scope>
    <source>
        <strain evidence="2">MS-P2</strain>
    </source>
</reference>
<dbReference type="Proteomes" id="UP000694001">
    <property type="component" value="Chromosome"/>
</dbReference>
<dbReference type="InterPro" id="IPR000014">
    <property type="entry name" value="PAS"/>
</dbReference>
<dbReference type="RefSeq" id="WP_218286249.1">
    <property type="nucleotide sequence ID" value="NZ_CP076448.1"/>
</dbReference>
<dbReference type="AlphaFoldDB" id="A0A975YK68"/>
<keyword evidence="3" id="KW-1185">Reference proteome</keyword>
<sequence length="475" mass="51435">MRFTAPRTALGDLDAEAVAALVSAAADIALVLDSDGTVLDVACNTDEIAREVGDARSWCGRPWAEIVALDSKAKTEEMLRAAEAGQPSAWRHLNLITPAGGTLPVLFCAVRVGNAGRSVAFGRDLRPIASLQQRLVDAQSSLERDYARLRYAETRYRLLFQMSSDPVLVVDAESGRIVEVNPATERIFGSSHRPEVGQEFLSLFSAEGRRAVELLLAGVRTAGRGDEVRATLAFDSRAVDVSASLFRQENTVFFLVRLLAVATGDETAVTVAKQKFKLLKLMESAPDGFVVTGPDGRIITANNAFLEMTQLATEDQARGEPLDRWLGRPGVDLEVLLANLRERGPVRLFPSTLRGEYGAQAEVEISAVAMMDGSTPCFGFAIRDVGPRFAPSQGARSEMPRSVQQLSELIGRVPLKDLVREATDVIERLCIEAALELTNDNRASAAEMLGLSRQSLYVKLRRYGLGDLASGQGST</sequence>
<dbReference type="CDD" id="cd00130">
    <property type="entry name" value="PAS"/>
    <property type="match status" value="2"/>
</dbReference>
<name>A0A975YK68_9PROT</name>
<gene>
    <name evidence="2" type="primary">ppsR</name>
    <name evidence="2" type="ORF">KO353_02780</name>
</gene>
<dbReference type="PANTHER" id="PTHR44757:SF2">
    <property type="entry name" value="BIOFILM ARCHITECTURE MAINTENANCE PROTEIN MBAA"/>
    <property type="match status" value="1"/>
</dbReference>
<dbReference type="InterPro" id="IPR052155">
    <property type="entry name" value="Biofilm_reg_signaling"/>
</dbReference>
<evidence type="ECO:0000313" key="3">
    <source>
        <dbReference type="Proteomes" id="UP000694001"/>
    </source>
</evidence>
<dbReference type="KEGG" id="elio:KO353_02780"/>
<dbReference type="PANTHER" id="PTHR44757">
    <property type="entry name" value="DIGUANYLATE CYCLASE DGCP"/>
    <property type="match status" value="1"/>
</dbReference>
<accession>A0A975YK68</accession>
<dbReference type="InterPro" id="IPR013656">
    <property type="entry name" value="PAS_4"/>
</dbReference>
<dbReference type="PROSITE" id="PS50112">
    <property type="entry name" value="PAS"/>
    <property type="match status" value="1"/>
</dbReference>
<organism evidence="2 3">
    <name type="scientific">Elioraea tepida</name>
    <dbReference type="NCBI Taxonomy" id="2843330"/>
    <lineage>
        <taxon>Bacteria</taxon>
        <taxon>Pseudomonadati</taxon>
        <taxon>Pseudomonadota</taxon>
        <taxon>Alphaproteobacteria</taxon>
        <taxon>Acetobacterales</taxon>
        <taxon>Elioraeaceae</taxon>
        <taxon>Elioraea</taxon>
    </lineage>
</organism>
<dbReference type="GO" id="GO:0043565">
    <property type="term" value="F:sequence-specific DNA binding"/>
    <property type="evidence" value="ECO:0007669"/>
    <property type="project" value="InterPro"/>
</dbReference>
<dbReference type="InterPro" id="IPR002197">
    <property type="entry name" value="HTH_Fis"/>
</dbReference>
<evidence type="ECO:0000259" key="1">
    <source>
        <dbReference type="PROSITE" id="PS50112"/>
    </source>
</evidence>
<feature type="domain" description="PAS" evidence="1">
    <location>
        <begin position="152"/>
        <end position="223"/>
    </location>
</feature>
<dbReference type="Pfam" id="PF13188">
    <property type="entry name" value="PAS_8"/>
    <property type="match status" value="2"/>
</dbReference>
<dbReference type="InterPro" id="IPR011785">
    <property type="entry name" value="Tscrpt_reg_PpsR-CrtJ"/>
</dbReference>
<dbReference type="SMART" id="SM00091">
    <property type="entry name" value="PAS"/>
    <property type="match status" value="3"/>
</dbReference>
<dbReference type="EMBL" id="CP076448">
    <property type="protein sequence ID" value="QXM25193.1"/>
    <property type="molecule type" value="Genomic_DNA"/>
</dbReference>
<dbReference type="NCBIfam" id="TIGR02040">
    <property type="entry name" value="PpsR-CrtJ"/>
    <property type="match status" value="1"/>
</dbReference>
<dbReference type="NCBIfam" id="TIGR00229">
    <property type="entry name" value="sensory_box"/>
    <property type="match status" value="1"/>
</dbReference>
<dbReference type="Pfam" id="PF08448">
    <property type="entry name" value="PAS_4"/>
    <property type="match status" value="1"/>
</dbReference>
<evidence type="ECO:0000313" key="2">
    <source>
        <dbReference type="EMBL" id="QXM25193.1"/>
    </source>
</evidence>
<protein>
    <submittedName>
        <fullName evidence="2">Transcriptional regulator PpsR</fullName>
    </submittedName>
</protein>